<proteinExistence type="predicted"/>
<name>A0AAN0M6U0_9RHOB</name>
<dbReference type="Pfam" id="PF11300">
    <property type="entry name" value="DUF3102"/>
    <property type="match status" value="1"/>
</dbReference>
<evidence type="ECO:0000313" key="1">
    <source>
        <dbReference type="EMBL" id="WZU64193.1"/>
    </source>
</evidence>
<accession>A0AAN0M6U0</accession>
<evidence type="ECO:0000313" key="2">
    <source>
        <dbReference type="Proteomes" id="UP001451782"/>
    </source>
</evidence>
<protein>
    <submittedName>
        <fullName evidence="1">DUF3102 domain-containing protein</fullName>
    </submittedName>
</protein>
<dbReference type="AlphaFoldDB" id="A0AAN0M6U0"/>
<dbReference type="EMBL" id="CP151762">
    <property type="protein sequence ID" value="WZU64193.1"/>
    <property type="molecule type" value="Genomic_DNA"/>
</dbReference>
<dbReference type="RefSeq" id="WP_342070560.1">
    <property type="nucleotide sequence ID" value="NZ_CP151762.1"/>
</dbReference>
<organism evidence="1 2">
    <name type="scientific">Yoonia algicola</name>
    <dbReference type="NCBI Taxonomy" id="3137368"/>
    <lineage>
        <taxon>Bacteria</taxon>
        <taxon>Pseudomonadati</taxon>
        <taxon>Pseudomonadota</taxon>
        <taxon>Alphaproteobacteria</taxon>
        <taxon>Rhodobacterales</taxon>
        <taxon>Paracoccaceae</taxon>
        <taxon>Yoonia</taxon>
    </lineage>
</organism>
<gene>
    <name evidence="1" type="ORF">AABB28_02470</name>
</gene>
<dbReference type="InterPro" id="IPR021451">
    <property type="entry name" value="DUF3102"/>
</dbReference>
<keyword evidence="2" id="KW-1185">Reference proteome</keyword>
<dbReference type="KEGG" id="yag:AABB28_02470"/>
<reference evidence="1 2" key="1">
    <citation type="submission" date="2024-04" db="EMBL/GenBank/DDBJ databases">
        <title>Phylogenomic analyses of a clade within the roseobacter group suggest taxonomic reassignments of species of the genera Aestuariivita, Citreicella, Loktanella, Nautella, Pelagibaca, Ruegeria, Thalassobius, Thiobacimonas and Tropicibacter, and the proposal o.</title>
        <authorList>
            <person name="Jeon C.O."/>
        </authorList>
    </citation>
    <scope>NUCLEOTIDE SEQUENCE [LARGE SCALE GENOMIC DNA]</scope>
    <source>
        <strain evidence="1 2">G8-12</strain>
    </source>
</reference>
<sequence length="200" mass="22916">MFQVTACHWIEYRDFIIQKQSLETSFERSHIHCTTLHDTARHCTTLHDTAEGMQMLDTATINSTIQDPNELSLTQAAQAALSINDMHREVQRLGRTAMEIAAEIGEELIEVKEEKLDHGQFIPWIEANCSFSRKRVHEYMKVAEAKCHSRVTFDRCTSIREVLAIGKDKPTPKQELRAATLDDLRKVERLRALRDDPGGE</sequence>
<dbReference type="Proteomes" id="UP001451782">
    <property type="component" value="Chromosome"/>
</dbReference>